<evidence type="ECO:0000256" key="1">
    <source>
        <dbReference type="ARBA" id="ARBA00007469"/>
    </source>
</evidence>
<evidence type="ECO:0000256" key="3">
    <source>
        <dbReference type="RuleBase" id="RU004328"/>
    </source>
</evidence>
<dbReference type="PANTHER" id="PTHR11240:SF22">
    <property type="entry name" value="RIBONUCLEASE T2"/>
    <property type="match status" value="1"/>
</dbReference>
<comment type="similarity">
    <text evidence="1 3">Belongs to the RNase T2 family.</text>
</comment>
<dbReference type="EMBL" id="ULHB01000163">
    <property type="protein sequence ID" value="SYW84280.1"/>
    <property type="molecule type" value="Genomic_DNA"/>
</dbReference>
<gene>
    <name evidence="5" type="ORF">UBRO2_05380</name>
</gene>
<dbReference type="GO" id="GO:0005576">
    <property type="term" value="C:extracellular region"/>
    <property type="evidence" value="ECO:0007669"/>
    <property type="project" value="TreeGrafter"/>
</dbReference>
<comment type="caution">
    <text evidence="5">The sequence shown here is derived from an EMBL/GenBank/DDBJ whole genome shotgun (WGS) entry which is preliminary data.</text>
</comment>
<dbReference type="GO" id="GO:0033897">
    <property type="term" value="F:ribonuclease T2 activity"/>
    <property type="evidence" value="ECO:0007669"/>
    <property type="project" value="UniProtKB-EC"/>
</dbReference>
<dbReference type="AlphaFoldDB" id="A0A8H8QSP5"/>
<reference evidence="5" key="1">
    <citation type="submission" date="2018-08" db="EMBL/GenBank/DDBJ databases">
        <authorList>
            <person name="Guldener U."/>
        </authorList>
    </citation>
    <scope>NUCLEOTIDE SEQUENCE</scope>
    <source>
        <strain evidence="5">UB2</strain>
    </source>
</reference>
<proteinExistence type="inferred from homology"/>
<feature type="chain" id="PRO_5034332459" description="ribonuclease T2" evidence="4">
    <location>
        <begin position="21"/>
        <end position="344"/>
    </location>
</feature>
<dbReference type="Gene3D" id="3.90.730.10">
    <property type="entry name" value="Ribonuclease T2-like"/>
    <property type="match status" value="1"/>
</dbReference>
<evidence type="ECO:0000313" key="6">
    <source>
        <dbReference type="Proteomes" id="UP000658997"/>
    </source>
</evidence>
<organism evidence="5 6">
    <name type="scientific">Ustilago bromivora</name>
    <dbReference type="NCBI Taxonomy" id="307758"/>
    <lineage>
        <taxon>Eukaryota</taxon>
        <taxon>Fungi</taxon>
        <taxon>Dikarya</taxon>
        <taxon>Basidiomycota</taxon>
        <taxon>Ustilaginomycotina</taxon>
        <taxon>Ustilaginomycetes</taxon>
        <taxon>Ustilaginales</taxon>
        <taxon>Ustilaginaceae</taxon>
        <taxon>Ustilago</taxon>
    </lineage>
</organism>
<evidence type="ECO:0000256" key="4">
    <source>
        <dbReference type="SAM" id="SignalP"/>
    </source>
</evidence>
<sequence>MKFTAATSLVLLAAAGSVAADSILGELGQLGNTLRNKGQEIAACAKASSQLSCQAKYDIPASSSANCCFNGALVEGGKQSGLILSTQFWTTNAKDTENNGPKDSTTIHAVMQKYDPALFAYYQKYFKDLDGDTTDFLAHEYNKHGTCFTTMRPKCQPTLPWISQEDFAVLNYFRQIAHKFQERPTYNYLAAAGILPSATQNYTLAEIQSTLKQAHGATPYVGCNKKGEISEFWFFWHTRGTVNFGQYAPVESTTKSSCPASLSQRLDEALHRPTWRVTSTRRVRKSSVRDEADWHCACSKPRKAESGSINALYIAGLVTCCIQACLILDLERLFAYTGSLRFVQ</sequence>
<name>A0A8H8QSP5_9BASI</name>
<dbReference type="Pfam" id="PF00445">
    <property type="entry name" value="Ribonuclease_T2"/>
    <property type="match status" value="1"/>
</dbReference>
<dbReference type="PANTHER" id="PTHR11240">
    <property type="entry name" value="RIBONUCLEASE T2"/>
    <property type="match status" value="1"/>
</dbReference>
<keyword evidence="6" id="KW-1185">Reference proteome</keyword>
<evidence type="ECO:0000256" key="2">
    <source>
        <dbReference type="ARBA" id="ARBA00012571"/>
    </source>
</evidence>
<dbReference type="PROSITE" id="PS00531">
    <property type="entry name" value="RNASE_T2_2"/>
    <property type="match status" value="1"/>
</dbReference>
<feature type="signal peptide" evidence="4">
    <location>
        <begin position="1"/>
        <end position="20"/>
    </location>
</feature>
<dbReference type="GO" id="GO:0003723">
    <property type="term" value="F:RNA binding"/>
    <property type="evidence" value="ECO:0007669"/>
    <property type="project" value="InterPro"/>
</dbReference>
<protein>
    <recommendedName>
        <fullName evidence="2">ribonuclease T2</fullName>
        <ecNumber evidence="2">4.6.1.19</ecNumber>
    </recommendedName>
</protein>
<dbReference type="GO" id="GO:0006401">
    <property type="term" value="P:RNA catabolic process"/>
    <property type="evidence" value="ECO:0007669"/>
    <property type="project" value="TreeGrafter"/>
</dbReference>
<dbReference type="SUPFAM" id="SSF55895">
    <property type="entry name" value="Ribonuclease Rh-like"/>
    <property type="match status" value="1"/>
</dbReference>
<evidence type="ECO:0000313" key="5">
    <source>
        <dbReference type="EMBL" id="SYW84280.1"/>
    </source>
</evidence>
<dbReference type="EC" id="4.6.1.19" evidence="2"/>
<dbReference type="InterPro" id="IPR036430">
    <property type="entry name" value="RNase_T2-like_sf"/>
</dbReference>
<dbReference type="Proteomes" id="UP000658997">
    <property type="component" value="Unassembled WGS sequence"/>
</dbReference>
<keyword evidence="4" id="KW-0732">Signal</keyword>
<dbReference type="InterPro" id="IPR001568">
    <property type="entry name" value="RNase_T2-like"/>
</dbReference>
<dbReference type="InterPro" id="IPR033130">
    <property type="entry name" value="RNase_T2_His_AS_2"/>
</dbReference>
<accession>A0A8H8QSP5</accession>